<evidence type="ECO:0000313" key="17">
    <source>
        <dbReference type="EMBL" id="TMQ90977.1"/>
    </source>
</evidence>
<dbReference type="SUPFAM" id="SSF47203">
    <property type="entry name" value="Acyl-CoA dehydrogenase C-terminal domain-like"/>
    <property type="match status" value="1"/>
</dbReference>
<feature type="domain" description="Acyl-CoA oxidase/dehydrogenase middle" evidence="15">
    <location>
        <begin position="117"/>
        <end position="208"/>
    </location>
</feature>
<evidence type="ECO:0000256" key="12">
    <source>
        <dbReference type="ARBA" id="ARBA00048235"/>
    </source>
</evidence>
<dbReference type="InterPro" id="IPR009075">
    <property type="entry name" value="AcylCo_DH/oxidase_C"/>
</dbReference>
<evidence type="ECO:0000256" key="10">
    <source>
        <dbReference type="ARBA" id="ARBA00037895"/>
    </source>
</evidence>
<comment type="similarity">
    <text evidence="3 13">Belongs to the acyl-CoA dehydrogenase family.</text>
</comment>
<evidence type="ECO:0000313" key="18">
    <source>
        <dbReference type="Proteomes" id="UP000309174"/>
    </source>
</evidence>
<dbReference type="Pfam" id="PF02770">
    <property type="entry name" value="Acyl-CoA_dh_M"/>
    <property type="match status" value="1"/>
</dbReference>
<dbReference type="PIRSF" id="PIRSF016578">
    <property type="entry name" value="HsaA"/>
    <property type="match status" value="1"/>
</dbReference>
<dbReference type="Gene3D" id="1.20.140.10">
    <property type="entry name" value="Butyryl-CoA Dehydrogenase, subunit A, domain 3"/>
    <property type="match status" value="1"/>
</dbReference>
<evidence type="ECO:0000256" key="4">
    <source>
        <dbReference type="ARBA" id="ARBA00011881"/>
    </source>
</evidence>
<dbReference type="Proteomes" id="UP000309174">
    <property type="component" value="Unassembled WGS sequence"/>
</dbReference>
<dbReference type="OrthoDB" id="9765339at2"/>
<dbReference type="EC" id="1.3.8.5" evidence="11"/>
<dbReference type="InterPro" id="IPR006091">
    <property type="entry name" value="Acyl-CoA_Oxase/DH_mid-dom"/>
</dbReference>
<dbReference type="InterPro" id="IPR006089">
    <property type="entry name" value="Acyl-CoA_DH_CS"/>
</dbReference>
<comment type="cofactor">
    <cofactor evidence="1 13">
        <name>FAD</name>
        <dbReference type="ChEBI" id="CHEBI:57692"/>
    </cofactor>
</comment>
<feature type="domain" description="Acyl-CoA dehydrogenase/oxidase N-terminal" evidence="16">
    <location>
        <begin position="4"/>
        <end position="111"/>
    </location>
</feature>
<dbReference type="FunFam" id="1.10.540.10:FF:000026">
    <property type="entry name" value="Acyl-CoA dehydrogenase medium chain"/>
    <property type="match status" value="1"/>
</dbReference>
<dbReference type="InterPro" id="IPR009100">
    <property type="entry name" value="AcylCoA_DH/oxidase_NM_dom_sf"/>
</dbReference>
<comment type="subunit">
    <text evidence="4">Homotetramer.</text>
</comment>
<comment type="pathway">
    <text evidence="2">Lipid metabolism; mitochondrial fatty acid beta-oxidation.</text>
</comment>
<keyword evidence="8 13" id="KW-0560">Oxidoreductase</keyword>
<dbReference type="PANTHER" id="PTHR43884:SF1">
    <property type="entry name" value="SHORT_BRANCHED CHAIN SPECIFIC ACYL-COA DEHYDROGENASE, MITOCHONDRIAL"/>
    <property type="match status" value="1"/>
</dbReference>
<comment type="pathway">
    <text evidence="10">Amino-acid degradation; L-isoleucine degradation.</text>
</comment>
<accession>A0A5C4J2T8</accession>
<evidence type="ECO:0000256" key="6">
    <source>
        <dbReference type="ARBA" id="ARBA00022827"/>
    </source>
</evidence>
<dbReference type="Gene3D" id="1.10.540.10">
    <property type="entry name" value="Acyl-CoA dehydrogenase/oxidase, N-terminal domain"/>
    <property type="match status" value="1"/>
</dbReference>
<gene>
    <name evidence="17" type="ORF">ETD83_33030</name>
</gene>
<keyword evidence="9" id="KW-0443">Lipid metabolism</keyword>
<protein>
    <recommendedName>
        <fullName evidence="11">short-chain 2-methylacyl-CoA dehydrogenase</fullName>
        <ecNumber evidence="11">1.3.8.5</ecNumber>
    </recommendedName>
</protein>
<dbReference type="PANTHER" id="PTHR43884">
    <property type="entry name" value="ACYL-COA DEHYDROGENASE"/>
    <property type="match status" value="1"/>
</dbReference>
<evidence type="ECO:0000256" key="13">
    <source>
        <dbReference type="RuleBase" id="RU362125"/>
    </source>
</evidence>
<dbReference type="Gene3D" id="2.40.110.10">
    <property type="entry name" value="Butyryl-CoA Dehydrogenase, subunit A, domain 2"/>
    <property type="match status" value="1"/>
</dbReference>
<comment type="catalytic activity">
    <reaction evidence="12">
        <text>2-methylbutanoyl-CoA + oxidized [electron-transfer flavoprotein] + H(+) = (2E)-2-methylbut-2-enoyl-CoA + reduced [electron-transfer flavoprotein]</text>
        <dbReference type="Rhea" id="RHEA:43780"/>
        <dbReference type="Rhea" id="RHEA-COMP:10685"/>
        <dbReference type="Rhea" id="RHEA-COMP:10686"/>
        <dbReference type="ChEBI" id="CHEBI:15378"/>
        <dbReference type="ChEBI" id="CHEBI:57336"/>
        <dbReference type="ChEBI" id="CHEBI:57337"/>
        <dbReference type="ChEBI" id="CHEBI:57692"/>
        <dbReference type="ChEBI" id="CHEBI:58307"/>
        <dbReference type="EC" id="1.3.8.5"/>
    </reaction>
    <physiologicalReaction direction="left-to-right" evidence="12">
        <dbReference type="Rhea" id="RHEA:43781"/>
    </physiologicalReaction>
</comment>
<sequence length="383" mass="39968">MPPAETAWRDRVRAFAEDTVAPLVDDMDHKGRLDDGLVAALFAEGLMSVETPLRYGGQGLTFLDAVAAVEEVARICPGVAVAVDVHNILVTGAILRDGDGDQRRRYLPRLAGSVMGAFALSEEDAGSDAFALATVAEPDGPGWRITGRKRWTSNALAAGLFLVFARTGQRSVTAFLVDRDAPGLAVAEPADQLGMRAARTADLVLDGVPVRGDQALGGPGRGELLALRALTLGRVGIAAQLVGLAQGALDVAARYVTGRRQFGRPVAEFQGVRFPLAESAAEIAAARALCYRAADAVAGGAVAGGAAEAEQIRLAAMAKYVASQAAQRAAVRAVDAMGGNGTRREHRAEKFYRDAKVGTIYEGTSNILLNAIASELLCPGRPA</sequence>
<comment type="caution">
    <text evidence="17">The sequence shown here is derived from an EMBL/GenBank/DDBJ whole genome shotgun (WGS) entry which is preliminary data.</text>
</comment>
<dbReference type="InterPro" id="IPR037069">
    <property type="entry name" value="AcylCoA_DH/ox_N_sf"/>
</dbReference>
<dbReference type="GO" id="GO:0050660">
    <property type="term" value="F:flavin adenine dinucleotide binding"/>
    <property type="evidence" value="ECO:0007669"/>
    <property type="project" value="InterPro"/>
</dbReference>
<dbReference type="InterPro" id="IPR013786">
    <property type="entry name" value="AcylCoA_DH/ox_N"/>
</dbReference>
<evidence type="ECO:0000256" key="9">
    <source>
        <dbReference type="ARBA" id="ARBA00023098"/>
    </source>
</evidence>
<proteinExistence type="inferred from homology"/>
<keyword evidence="5 13" id="KW-0285">Flavoprotein</keyword>
<dbReference type="EMBL" id="VCKW01000246">
    <property type="protein sequence ID" value="TMQ90977.1"/>
    <property type="molecule type" value="Genomic_DNA"/>
</dbReference>
<keyword evidence="6 13" id="KW-0274">FAD</keyword>
<feature type="domain" description="Acyl-CoA dehydrogenase/oxidase C-terminal" evidence="14">
    <location>
        <begin position="220"/>
        <end position="376"/>
    </location>
</feature>
<evidence type="ECO:0000259" key="15">
    <source>
        <dbReference type="Pfam" id="PF02770"/>
    </source>
</evidence>
<dbReference type="InterPro" id="IPR036250">
    <property type="entry name" value="AcylCo_DH-like_C"/>
</dbReference>
<dbReference type="InterPro" id="IPR046373">
    <property type="entry name" value="Acyl-CoA_Oxase/DH_mid-dom_sf"/>
</dbReference>
<organism evidence="17 18">
    <name type="scientific">Actinomadura soli</name>
    <dbReference type="NCBI Taxonomy" id="2508997"/>
    <lineage>
        <taxon>Bacteria</taxon>
        <taxon>Bacillati</taxon>
        <taxon>Actinomycetota</taxon>
        <taxon>Actinomycetes</taxon>
        <taxon>Streptosporangiales</taxon>
        <taxon>Thermomonosporaceae</taxon>
        <taxon>Actinomadura</taxon>
    </lineage>
</organism>
<reference evidence="17 18" key="1">
    <citation type="submission" date="2019-05" db="EMBL/GenBank/DDBJ databases">
        <title>Draft genome sequence of Actinomadura sp. 14C53.</title>
        <authorList>
            <person name="Saricaoglu S."/>
            <person name="Isik K."/>
        </authorList>
    </citation>
    <scope>NUCLEOTIDE SEQUENCE [LARGE SCALE GENOMIC DNA]</scope>
    <source>
        <strain evidence="17 18">14C53</strain>
    </source>
</reference>
<evidence type="ECO:0000256" key="7">
    <source>
        <dbReference type="ARBA" id="ARBA00022832"/>
    </source>
</evidence>
<evidence type="ECO:0000259" key="16">
    <source>
        <dbReference type="Pfam" id="PF02771"/>
    </source>
</evidence>
<name>A0A5C4J2T8_9ACTN</name>
<evidence type="ECO:0000256" key="8">
    <source>
        <dbReference type="ARBA" id="ARBA00023002"/>
    </source>
</evidence>
<dbReference type="PROSITE" id="PS00072">
    <property type="entry name" value="ACYL_COA_DH_1"/>
    <property type="match status" value="1"/>
</dbReference>
<evidence type="ECO:0000256" key="5">
    <source>
        <dbReference type="ARBA" id="ARBA00022630"/>
    </source>
</evidence>
<evidence type="ECO:0000259" key="14">
    <source>
        <dbReference type="Pfam" id="PF00441"/>
    </source>
</evidence>
<dbReference type="AlphaFoldDB" id="A0A5C4J2T8"/>
<dbReference type="FunFam" id="1.20.140.10:FF:000004">
    <property type="entry name" value="Acyl-CoA dehydrogenase FadE25"/>
    <property type="match status" value="1"/>
</dbReference>
<dbReference type="RefSeq" id="WP_138649132.1">
    <property type="nucleotide sequence ID" value="NZ_VCKW01000246.1"/>
</dbReference>
<evidence type="ECO:0000256" key="1">
    <source>
        <dbReference type="ARBA" id="ARBA00001974"/>
    </source>
</evidence>
<keyword evidence="18" id="KW-1185">Reference proteome</keyword>
<dbReference type="Pfam" id="PF02771">
    <property type="entry name" value="Acyl-CoA_dh_N"/>
    <property type="match status" value="1"/>
</dbReference>
<dbReference type="GO" id="GO:0003853">
    <property type="term" value="F:short-chain 2-methyl fatty acyl-CoA dehydrogenase activity"/>
    <property type="evidence" value="ECO:0007669"/>
    <property type="project" value="UniProtKB-EC"/>
</dbReference>
<dbReference type="GO" id="GO:0006631">
    <property type="term" value="P:fatty acid metabolic process"/>
    <property type="evidence" value="ECO:0007669"/>
    <property type="project" value="UniProtKB-KW"/>
</dbReference>
<dbReference type="SUPFAM" id="SSF56645">
    <property type="entry name" value="Acyl-CoA dehydrogenase NM domain-like"/>
    <property type="match status" value="1"/>
</dbReference>
<keyword evidence="7" id="KW-0276">Fatty acid metabolism</keyword>
<evidence type="ECO:0000256" key="2">
    <source>
        <dbReference type="ARBA" id="ARBA00005198"/>
    </source>
</evidence>
<evidence type="ECO:0000256" key="3">
    <source>
        <dbReference type="ARBA" id="ARBA00009347"/>
    </source>
</evidence>
<evidence type="ECO:0000256" key="11">
    <source>
        <dbReference type="ARBA" id="ARBA00039036"/>
    </source>
</evidence>
<dbReference type="Pfam" id="PF00441">
    <property type="entry name" value="Acyl-CoA_dh_1"/>
    <property type="match status" value="1"/>
</dbReference>